<evidence type="ECO:0000313" key="5">
    <source>
        <dbReference type="Proteomes" id="UP001595891"/>
    </source>
</evidence>
<evidence type="ECO:0000256" key="2">
    <source>
        <dbReference type="SAM" id="MobiDB-lite"/>
    </source>
</evidence>
<dbReference type="PANTHER" id="PTHR46797">
    <property type="entry name" value="HTH-TYPE TRANSCRIPTIONAL REGULATOR"/>
    <property type="match status" value="1"/>
</dbReference>
<evidence type="ECO:0000256" key="1">
    <source>
        <dbReference type="ARBA" id="ARBA00023125"/>
    </source>
</evidence>
<sequence>MDDRGGIGRQLKRTREDRGLTQEQLAERSGLSRDIIAKLEQGRRRSARLTTIMRLANALDVELAEMIGKRDRMGADRDGGSVLALRDALISPGFLSGADDGHHGEPTSLADVTAAVEDACRRYWAGDFGWLLARLPGLIGEARQTHAAVGEAAVYPLAMAYDLAASIMVHLGRDDLAAIGAERAIATAHGGGDELLWATLHATYAWVLLHQARLGEAERLAASMAQRIEPAFSAPASHIAAWGNLLMTALAPAAAAGQDISEYITLASAGAERLGEHVGVYNSAFGPATVAMQATHAYSVRREPDKALVASRRIRPGQVTGIAYGSHLLDVAQAHLDARDHTAAVRHLQEARALSPVWFRHQRVALTLVAEVREAETRPSAAVRSLANSLPLEG</sequence>
<dbReference type="RefSeq" id="WP_262841482.1">
    <property type="nucleotide sequence ID" value="NZ_JANZYP010000005.1"/>
</dbReference>
<dbReference type="Pfam" id="PF01381">
    <property type="entry name" value="HTH_3"/>
    <property type="match status" value="1"/>
</dbReference>
<feature type="domain" description="HTH cro/C1-type" evidence="3">
    <location>
        <begin position="11"/>
        <end position="66"/>
    </location>
</feature>
<gene>
    <name evidence="4" type="ORF">ACFO8L_10570</name>
</gene>
<dbReference type="InterPro" id="IPR001387">
    <property type="entry name" value="Cro/C1-type_HTH"/>
</dbReference>
<accession>A0ABV9EBX8</accession>
<dbReference type="EMBL" id="JBHSFN010000005">
    <property type="protein sequence ID" value="MFC4586519.1"/>
    <property type="molecule type" value="Genomic_DNA"/>
</dbReference>
<keyword evidence="1" id="KW-0238">DNA-binding</keyword>
<dbReference type="Gene3D" id="1.10.260.40">
    <property type="entry name" value="lambda repressor-like DNA-binding domains"/>
    <property type="match status" value="1"/>
</dbReference>
<name>A0ABV9EBX8_9ACTN</name>
<reference evidence="5" key="1">
    <citation type="journal article" date="2019" name="Int. J. Syst. Evol. Microbiol.">
        <title>The Global Catalogue of Microorganisms (GCM) 10K type strain sequencing project: providing services to taxonomists for standard genome sequencing and annotation.</title>
        <authorList>
            <consortium name="The Broad Institute Genomics Platform"/>
            <consortium name="The Broad Institute Genome Sequencing Center for Infectious Disease"/>
            <person name="Wu L."/>
            <person name="Ma J."/>
        </authorList>
    </citation>
    <scope>NUCLEOTIDE SEQUENCE [LARGE SCALE GENOMIC DNA]</scope>
    <source>
        <strain evidence="5">CCUG 49560</strain>
    </source>
</reference>
<dbReference type="Proteomes" id="UP001595891">
    <property type="component" value="Unassembled WGS sequence"/>
</dbReference>
<evidence type="ECO:0000259" key="3">
    <source>
        <dbReference type="PROSITE" id="PS50943"/>
    </source>
</evidence>
<dbReference type="InterPro" id="IPR010982">
    <property type="entry name" value="Lambda_DNA-bd_dom_sf"/>
</dbReference>
<organism evidence="4 5">
    <name type="scientific">Sphaerisporangium corydalis</name>
    <dbReference type="NCBI Taxonomy" id="1441875"/>
    <lineage>
        <taxon>Bacteria</taxon>
        <taxon>Bacillati</taxon>
        <taxon>Actinomycetota</taxon>
        <taxon>Actinomycetes</taxon>
        <taxon>Streptosporangiales</taxon>
        <taxon>Streptosporangiaceae</taxon>
        <taxon>Sphaerisporangium</taxon>
    </lineage>
</organism>
<dbReference type="PROSITE" id="PS50943">
    <property type="entry name" value="HTH_CROC1"/>
    <property type="match status" value="1"/>
</dbReference>
<dbReference type="PANTHER" id="PTHR46797:SF1">
    <property type="entry name" value="METHYLPHOSPHONATE SYNTHASE"/>
    <property type="match status" value="1"/>
</dbReference>
<feature type="region of interest" description="Disordered" evidence="2">
    <location>
        <begin position="1"/>
        <end position="23"/>
    </location>
</feature>
<evidence type="ECO:0000313" key="4">
    <source>
        <dbReference type="EMBL" id="MFC4586519.1"/>
    </source>
</evidence>
<dbReference type="SUPFAM" id="SSF47413">
    <property type="entry name" value="lambda repressor-like DNA-binding domains"/>
    <property type="match status" value="1"/>
</dbReference>
<dbReference type="InterPro" id="IPR050807">
    <property type="entry name" value="TransReg_Diox_bact_type"/>
</dbReference>
<protein>
    <submittedName>
        <fullName evidence="4">Helix-turn-helix domain-containing protein</fullName>
    </submittedName>
</protein>
<proteinExistence type="predicted"/>
<keyword evidence="5" id="KW-1185">Reference proteome</keyword>
<comment type="caution">
    <text evidence="4">The sequence shown here is derived from an EMBL/GenBank/DDBJ whole genome shotgun (WGS) entry which is preliminary data.</text>
</comment>
<dbReference type="SMART" id="SM00530">
    <property type="entry name" value="HTH_XRE"/>
    <property type="match status" value="1"/>
</dbReference>
<dbReference type="CDD" id="cd00093">
    <property type="entry name" value="HTH_XRE"/>
    <property type="match status" value="1"/>
</dbReference>